<evidence type="ECO:0000313" key="5">
    <source>
        <dbReference type="Proteomes" id="UP000236726"/>
    </source>
</evidence>
<dbReference type="AlphaFoldDB" id="A0A1H5TUK8"/>
<protein>
    <submittedName>
        <fullName evidence="4">Sortase A</fullName>
    </submittedName>
</protein>
<dbReference type="Gene3D" id="2.40.260.10">
    <property type="entry name" value="Sortase"/>
    <property type="match status" value="1"/>
</dbReference>
<keyword evidence="1" id="KW-0378">Hydrolase</keyword>
<sequence length="204" mass="23124">MTKKTLVIKILALIFIIVGLGLFIASVLLNLRQYIQANKALVEFEDSKEAIENDSSLQKAYEEKEENQDYEEGEILYVLKIPSIDSENPVREGVEADVLSDSLGHDPSTAYAGNQGNCVIAGHRNYSFGKYFNRLNEVEIGDEIYLETMLDEYRYEVTEIKVVEPTDTYILDNIGDKETLTLYTCTPIYIATHRLVIIATRVNN</sequence>
<dbReference type="SUPFAM" id="SSF63817">
    <property type="entry name" value="Sortase"/>
    <property type="match status" value="1"/>
</dbReference>
<dbReference type="Proteomes" id="UP000236726">
    <property type="component" value="Unassembled WGS sequence"/>
</dbReference>
<reference evidence="4 5" key="1">
    <citation type="submission" date="2016-10" db="EMBL/GenBank/DDBJ databases">
        <authorList>
            <person name="de Groot N.N."/>
        </authorList>
    </citation>
    <scope>NUCLEOTIDE SEQUENCE [LARGE SCALE GENOMIC DNA]</scope>
    <source>
        <strain evidence="4 5">D15d</strain>
    </source>
</reference>
<evidence type="ECO:0000313" key="4">
    <source>
        <dbReference type="EMBL" id="SEF66440.1"/>
    </source>
</evidence>
<dbReference type="EMBL" id="FNUL01000005">
    <property type="protein sequence ID" value="SEF66440.1"/>
    <property type="molecule type" value="Genomic_DNA"/>
</dbReference>
<dbReference type="CDD" id="cd06166">
    <property type="entry name" value="Sortase_D_2"/>
    <property type="match status" value="1"/>
</dbReference>
<dbReference type="InterPro" id="IPR023365">
    <property type="entry name" value="Sortase_dom-sf"/>
</dbReference>
<dbReference type="GO" id="GO:0016787">
    <property type="term" value="F:hydrolase activity"/>
    <property type="evidence" value="ECO:0007669"/>
    <property type="project" value="UniProtKB-KW"/>
</dbReference>
<keyword evidence="3" id="KW-0812">Transmembrane</keyword>
<keyword evidence="3" id="KW-1133">Transmembrane helix</keyword>
<organism evidence="4 5">
    <name type="scientific">Lachnospira multipara</name>
    <dbReference type="NCBI Taxonomy" id="28051"/>
    <lineage>
        <taxon>Bacteria</taxon>
        <taxon>Bacillati</taxon>
        <taxon>Bacillota</taxon>
        <taxon>Clostridia</taxon>
        <taxon>Lachnospirales</taxon>
        <taxon>Lachnospiraceae</taxon>
        <taxon>Lachnospira</taxon>
    </lineage>
</organism>
<keyword evidence="5" id="KW-1185">Reference proteome</keyword>
<dbReference type="RefSeq" id="WP_103952576.1">
    <property type="nucleotide sequence ID" value="NZ_FNUL01000005.1"/>
</dbReference>
<dbReference type="Pfam" id="PF04203">
    <property type="entry name" value="Sortase"/>
    <property type="match status" value="1"/>
</dbReference>
<accession>A0A1H5TUK8</accession>
<proteinExistence type="predicted"/>
<feature type="transmembrane region" description="Helical" evidence="3">
    <location>
        <begin position="6"/>
        <end position="29"/>
    </location>
</feature>
<keyword evidence="3" id="KW-0472">Membrane</keyword>
<feature type="active site" description="Acyl-thioester intermediate" evidence="2">
    <location>
        <position position="185"/>
    </location>
</feature>
<evidence type="ECO:0000256" key="3">
    <source>
        <dbReference type="SAM" id="Phobius"/>
    </source>
</evidence>
<dbReference type="InterPro" id="IPR042000">
    <property type="entry name" value="Sortase_D_2"/>
</dbReference>
<feature type="active site" description="Proton donor/acceptor" evidence="2">
    <location>
        <position position="123"/>
    </location>
</feature>
<evidence type="ECO:0000256" key="2">
    <source>
        <dbReference type="PIRSR" id="PIRSR605754-1"/>
    </source>
</evidence>
<dbReference type="NCBIfam" id="TIGR01076">
    <property type="entry name" value="sortase_fam"/>
    <property type="match status" value="1"/>
</dbReference>
<dbReference type="InterPro" id="IPR005754">
    <property type="entry name" value="Sortase"/>
</dbReference>
<evidence type="ECO:0000256" key="1">
    <source>
        <dbReference type="ARBA" id="ARBA00022801"/>
    </source>
</evidence>
<gene>
    <name evidence="4" type="ORF">SAMN05216537_105130</name>
</gene>
<name>A0A1H5TUK8_9FIRM</name>